<evidence type="ECO:0000313" key="2">
    <source>
        <dbReference type="Proteomes" id="UP000003162"/>
    </source>
</evidence>
<gene>
    <name evidence="1" type="ORF">PEPMIC_00773</name>
</gene>
<proteinExistence type="predicted"/>
<sequence>MEIYIMKDSTKEDKDYLIKICKFVKLEYKNIPNLITSKKCKNYNLWTIFAKNKENNKTECLHVGSSKDICSELRKILKLMISKPEKVSISTTFHKNVYEITTYNDKNSIKYRMLYQNYDNFEIYKINVEKYLLGENIGDYNKINYAEVKFAYDNKALLWNPAPACNGNQEKEILNKFLNR</sequence>
<accession>A8SKT6</accession>
<reference evidence="1 2" key="1">
    <citation type="submission" date="2007-09" db="EMBL/GenBank/DDBJ databases">
        <title>Draft genome sequence of Peptostreptococcus micros (ATCC 33270).</title>
        <authorList>
            <person name="Sudarsanam P."/>
            <person name="Ley R."/>
            <person name="Guruge J."/>
            <person name="Turnbaugh P.J."/>
            <person name="Mahowald M."/>
            <person name="Liep D."/>
            <person name="Gordon J."/>
        </authorList>
    </citation>
    <scope>NUCLEOTIDE SEQUENCE [LARGE SCALE GENOMIC DNA]</scope>
    <source>
        <strain evidence="1 2">ATCC 33270</strain>
    </source>
</reference>
<comment type="caution">
    <text evidence="1">The sequence shown here is derived from an EMBL/GenBank/DDBJ whole genome shotgun (WGS) entry which is preliminary data.</text>
</comment>
<dbReference type="HOGENOM" id="CLU_1494867_0_0_9"/>
<evidence type="ECO:0000313" key="1">
    <source>
        <dbReference type="EMBL" id="EDP24193.1"/>
    </source>
</evidence>
<name>A8SKT6_9FIRM</name>
<dbReference type="eggNOG" id="ENOG50333EQ">
    <property type="taxonomic scope" value="Bacteria"/>
</dbReference>
<protein>
    <submittedName>
        <fullName evidence="1">Uncharacterized protein</fullName>
    </submittedName>
</protein>
<organism evidence="1 2">
    <name type="scientific">Parvimonas micra ATCC 33270</name>
    <dbReference type="NCBI Taxonomy" id="411465"/>
    <lineage>
        <taxon>Bacteria</taxon>
        <taxon>Bacillati</taxon>
        <taxon>Bacillota</taxon>
        <taxon>Tissierellia</taxon>
        <taxon>Tissierellales</taxon>
        <taxon>Peptoniphilaceae</taxon>
        <taxon>Parvimonas</taxon>
    </lineage>
</organism>
<dbReference type="EMBL" id="ABEE02000016">
    <property type="protein sequence ID" value="EDP24193.1"/>
    <property type="molecule type" value="Genomic_DNA"/>
</dbReference>
<reference evidence="1 2" key="2">
    <citation type="submission" date="2007-09" db="EMBL/GenBank/DDBJ databases">
        <authorList>
            <person name="Fulton L."/>
            <person name="Clifton S."/>
            <person name="Fulton B."/>
            <person name="Xu J."/>
            <person name="Minx P."/>
            <person name="Pepin K.H."/>
            <person name="Johnson M."/>
            <person name="Thiruvilangam P."/>
            <person name="Bhonagiri V."/>
            <person name="Nash W.E."/>
            <person name="Mardis E.R."/>
            <person name="Wilson R.K."/>
        </authorList>
    </citation>
    <scope>NUCLEOTIDE SEQUENCE [LARGE SCALE GENOMIC DNA]</scope>
    <source>
        <strain evidence="1 2">ATCC 33270</strain>
    </source>
</reference>
<dbReference type="AlphaFoldDB" id="A8SKT6"/>
<dbReference type="Proteomes" id="UP000003162">
    <property type="component" value="Unassembled WGS sequence"/>
</dbReference>